<organism evidence="4 5">
    <name type="scientific">Sphingomonas aerophila</name>
    <dbReference type="NCBI Taxonomy" id="1344948"/>
    <lineage>
        <taxon>Bacteria</taxon>
        <taxon>Pseudomonadati</taxon>
        <taxon>Pseudomonadota</taxon>
        <taxon>Alphaproteobacteria</taxon>
        <taxon>Sphingomonadales</taxon>
        <taxon>Sphingomonadaceae</taxon>
        <taxon>Sphingomonas</taxon>
    </lineage>
</organism>
<sequence>MGLFDFLSKQFVDVIDWTEQPGDLALRYLMKDREIQNGAQLTVREGQVALFYEEGQIADAFRPGLHTLDTGNLPLLTSLMNWDKGFASPFKADVYFFTTKEQAGLKWGTPQPITVRDKEFGPLRIRAFGSYSFRIDDVAIFAAKLMGTMEHIRASDVEPQLRSAIGTALASALGKGETAFVDLAGDQQAMSERLREAVAPAFTQWGLACQSFYVESVSLPENVQEYLDKASSMRVVGDLNQFTRFQTAEAIDAAASSGGGVAGVGAGAAVGAAIGQSMAAGLSQPPIPPVPPTPSTPPAVSSGEDAFEQIERLHKLLQMGAITQAEFDTKKSTLLARMG</sequence>
<name>A0A7W9BAS9_9SPHN</name>
<evidence type="ECO:0000259" key="3">
    <source>
        <dbReference type="Pfam" id="PF13421"/>
    </source>
</evidence>
<dbReference type="AlphaFoldDB" id="A0A7W9BAS9"/>
<accession>A0A7W9BAS9</accession>
<dbReference type="GO" id="GO:0006508">
    <property type="term" value="P:proteolysis"/>
    <property type="evidence" value="ECO:0007669"/>
    <property type="project" value="UniProtKB-KW"/>
</dbReference>
<proteinExistence type="predicted"/>
<evidence type="ECO:0000259" key="2">
    <source>
        <dbReference type="Pfam" id="PF09851"/>
    </source>
</evidence>
<dbReference type="SUPFAM" id="SSF117892">
    <property type="entry name" value="Band 7/SPFH domain"/>
    <property type="match status" value="1"/>
</dbReference>
<dbReference type="Pfam" id="PF13421">
    <property type="entry name" value="Band_7_1"/>
    <property type="match status" value="1"/>
</dbReference>
<dbReference type="EMBL" id="JACIJK010000002">
    <property type="protein sequence ID" value="MBB5713748.1"/>
    <property type="molecule type" value="Genomic_DNA"/>
</dbReference>
<keyword evidence="4" id="KW-0378">Hydrolase</keyword>
<feature type="domain" description="SPFH" evidence="3">
    <location>
        <begin position="27"/>
        <end position="235"/>
    </location>
</feature>
<protein>
    <submittedName>
        <fullName evidence="4">Membrane protease subunit (Stomatin/prohibitin family)</fullName>
    </submittedName>
</protein>
<dbReference type="InterPro" id="IPR033880">
    <property type="entry name" value="SPFH_YdjI"/>
</dbReference>
<keyword evidence="5" id="KW-1185">Reference proteome</keyword>
<dbReference type="Gene3D" id="3.30.479.30">
    <property type="entry name" value="Band 7 domain"/>
    <property type="match status" value="1"/>
</dbReference>
<dbReference type="InterPro" id="IPR018649">
    <property type="entry name" value="SHOCT"/>
</dbReference>
<dbReference type="GO" id="GO:0008233">
    <property type="term" value="F:peptidase activity"/>
    <property type="evidence" value="ECO:0007669"/>
    <property type="project" value="UniProtKB-KW"/>
</dbReference>
<dbReference type="Proteomes" id="UP000546200">
    <property type="component" value="Unassembled WGS sequence"/>
</dbReference>
<comment type="caution">
    <text evidence="4">The sequence shown here is derived from an EMBL/GenBank/DDBJ whole genome shotgun (WGS) entry which is preliminary data.</text>
</comment>
<dbReference type="Pfam" id="PF09851">
    <property type="entry name" value="SHOCT"/>
    <property type="match status" value="1"/>
</dbReference>
<dbReference type="CDD" id="cd03408">
    <property type="entry name" value="SPFH_like_u1"/>
    <property type="match status" value="1"/>
</dbReference>
<dbReference type="PANTHER" id="PTHR37826:SF2">
    <property type="entry name" value="ZINC-RIBBON DOMAIN-CONTAINING PROTEIN"/>
    <property type="match status" value="1"/>
</dbReference>
<dbReference type="PANTHER" id="PTHR37826">
    <property type="entry name" value="FLOTILLIN BAND_7_5 DOMAIN PROTEIN"/>
    <property type="match status" value="1"/>
</dbReference>
<keyword evidence="4" id="KW-0645">Protease</keyword>
<dbReference type="RefSeq" id="WP_184054470.1">
    <property type="nucleotide sequence ID" value="NZ_JACIJK010000002.1"/>
</dbReference>
<evidence type="ECO:0000313" key="4">
    <source>
        <dbReference type="EMBL" id="MBB5713748.1"/>
    </source>
</evidence>
<gene>
    <name evidence="4" type="ORF">FHS94_000571</name>
</gene>
<feature type="domain" description="SHOCT" evidence="2">
    <location>
        <begin position="308"/>
        <end position="335"/>
    </location>
</feature>
<evidence type="ECO:0000256" key="1">
    <source>
        <dbReference type="SAM" id="MobiDB-lite"/>
    </source>
</evidence>
<feature type="region of interest" description="Disordered" evidence="1">
    <location>
        <begin position="282"/>
        <end position="303"/>
    </location>
</feature>
<evidence type="ECO:0000313" key="5">
    <source>
        <dbReference type="Proteomes" id="UP000546200"/>
    </source>
</evidence>
<feature type="compositionally biased region" description="Pro residues" evidence="1">
    <location>
        <begin position="285"/>
        <end position="297"/>
    </location>
</feature>
<dbReference type="InterPro" id="IPR036013">
    <property type="entry name" value="Band_7/SPFH_dom_sf"/>
</dbReference>
<reference evidence="4 5" key="1">
    <citation type="submission" date="2020-08" db="EMBL/GenBank/DDBJ databases">
        <title>Genomic Encyclopedia of Type Strains, Phase IV (KMG-IV): sequencing the most valuable type-strain genomes for metagenomic binning, comparative biology and taxonomic classification.</title>
        <authorList>
            <person name="Goeker M."/>
        </authorList>
    </citation>
    <scope>NUCLEOTIDE SEQUENCE [LARGE SCALE GENOMIC DNA]</scope>
    <source>
        <strain evidence="4 5">DSM 100044</strain>
    </source>
</reference>